<comment type="subcellular location">
    <subcellularLocation>
        <location evidence="1">Membrane</location>
    </subcellularLocation>
</comment>
<dbReference type="Pfam" id="PF01490">
    <property type="entry name" value="Aa_trans"/>
    <property type="match status" value="1"/>
</dbReference>
<dbReference type="FunCoup" id="A0A2V0P765">
    <property type="interactions" value="186"/>
</dbReference>
<keyword evidence="5 7" id="KW-1133">Transmembrane helix</keyword>
<comment type="caution">
    <text evidence="9">The sequence shown here is derived from an EMBL/GenBank/DDBJ whole genome shotgun (WGS) entry which is preliminary data.</text>
</comment>
<dbReference type="PANTHER" id="PTHR48017">
    <property type="entry name" value="OS05G0424000 PROTEIN-RELATED"/>
    <property type="match status" value="1"/>
</dbReference>
<dbReference type="InParanoid" id="A0A2V0P765"/>
<proteinExistence type="predicted"/>
<evidence type="ECO:0000313" key="10">
    <source>
        <dbReference type="Proteomes" id="UP000247498"/>
    </source>
</evidence>
<reference evidence="9 10" key="1">
    <citation type="journal article" date="2018" name="Sci. Rep.">
        <title>Raphidocelis subcapitata (=Pseudokirchneriella subcapitata) provides an insight into genome evolution and environmental adaptations in the Sphaeropleales.</title>
        <authorList>
            <person name="Suzuki S."/>
            <person name="Yamaguchi H."/>
            <person name="Nakajima N."/>
            <person name="Kawachi M."/>
        </authorList>
    </citation>
    <scope>NUCLEOTIDE SEQUENCE [LARGE SCALE GENOMIC DNA]</scope>
    <source>
        <strain evidence="9 10">NIES-35</strain>
    </source>
</reference>
<feature type="transmembrane region" description="Helical" evidence="7">
    <location>
        <begin position="297"/>
        <end position="319"/>
    </location>
</feature>
<dbReference type="InterPro" id="IPR013057">
    <property type="entry name" value="AA_transpt_TM"/>
</dbReference>
<evidence type="ECO:0000313" key="9">
    <source>
        <dbReference type="EMBL" id="GBF95714.1"/>
    </source>
</evidence>
<feature type="transmembrane region" description="Helical" evidence="7">
    <location>
        <begin position="420"/>
        <end position="440"/>
    </location>
</feature>
<keyword evidence="2" id="KW-0813">Transport</keyword>
<accession>A0A2V0P765</accession>
<feature type="transmembrane region" description="Helical" evidence="7">
    <location>
        <begin position="257"/>
        <end position="277"/>
    </location>
</feature>
<gene>
    <name evidence="9" type="ORF">Rsub_08696</name>
</gene>
<feature type="transmembrane region" description="Helical" evidence="7">
    <location>
        <begin position="452"/>
        <end position="477"/>
    </location>
</feature>
<dbReference type="STRING" id="307507.A0A2V0P765"/>
<feature type="transmembrane region" description="Helical" evidence="7">
    <location>
        <begin position="394"/>
        <end position="414"/>
    </location>
</feature>
<dbReference type="Proteomes" id="UP000247498">
    <property type="component" value="Unassembled WGS sequence"/>
</dbReference>
<dbReference type="GO" id="GO:0006865">
    <property type="term" value="P:amino acid transport"/>
    <property type="evidence" value="ECO:0007669"/>
    <property type="project" value="UniProtKB-KW"/>
</dbReference>
<feature type="domain" description="Amino acid transporter transmembrane" evidence="8">
    <location>
        <begin position="43"/>
        <end position="471"/>
    </location>
</feature>
<evidence type="ECO:0000256" key="2">
    <source>
        <dbReference type="ARBA" id="ARBA00022448"/>
    </source>
</evidence>
<keyword evidence="3 7" id="KW-0812">Transmembrane</keyword>
<dbReference type="EMBL" id="BDRX01000069">
    <property type="protein sequence ID" value="GBF95714.1"/>
    <property type="molecule type" value="Genomic_DNA"/>
</dbReference>
<feature type="transmembrane region" description="Helical" evidence="7">
    <location>
        <begin position="73"/>
        <end position="93"/>
    </location>
</feature>
<sequence>MAQKGKKLSAAPSSDAVVALDDRKYDDAKFQAPEEDAEPQRARTATWYDAAYHSVTAMVGAGVLGLPSTFVPLGWAGGLVVLLFSFWVSWYTYKLLVYMHEMPEPSTSKSLDDAAEAGAAASSSSRWLRFDRYQDLTTYAFGPRAGRWALLPFQAAVLVGLAITYTVVGGDDLHAIVADYKGASSPPTWVFYVVFGGAQVLLSQLPEFAHLGWVSALGAVMSVGYCAIATGLAAAYRPPKGTIYTPLAEAKTPAERVVDVFGAIGTILFAYGGHNIALEIQATLPKPPTVGRMMRGVNIAFIATGSLYLAVTVSGYHALGAATGPNIILAITNGPKWVRNLARAMVVVHVLAAYQVYTHPVFDWIESAAGRAAARAGCGSLASAFCYGSWPSRIVLRTVYIAIITLAAILVPLFTDLMGLIGALAVTPTTFLLPPLLWLFVRRPRRFGLEWWVNVVLVFVTGVVGIMGSISAGWLLVVHMIERFGRHA</sequence>
<name>A0A2V0P765_9CHLO</name>
<evidence type="ECO:0000259" key="8">
    <source>
        <dbReference type="Pfam" id="PF01490"/>
    </source>
</evidence>
<evidence type="ECO:0000256" key="7">
    <source>
        <dbReference type="SAM" id="Phobius"/>
    </source>
</evidence>
<dbReference type="GO" id="GO:0016020">
    <property type="term" value="C:membrane"/>
    <property type="evidence" value="ECO:0007669"/>
    <property type="project" value="UniProtKB-SubCell"/>
</dbReference>
<feature type="transmembrane region" description="Helical" evidence="7">
    <location>
        <begin position="211"/>
        <end position="236"/>
    </location>
</feature>
<keyword evidence="4" id="KW-0029">Amino-acid transport</keyword>
<feature type="transmembrane region" description="Helical" evidence="7">
    <location>
        <begin position="189"/>
        <end position="205"/>
    </location>
</feature>
<keyword evidence="6 7" id="KW-0472">Membrane</keyword>
<evidence type="ECO:0000256" key="4">
    <source>
        <dbReference type="ARBA" id="ARBA00022970"/>
    </source>
</evidence>
<evidence type="ECO:0000256" key="3">
    <source>
        <dbReference type="ARBA" id="ARBA00022692"/>
    </source>
</evidence>
<organism evidence="9 10">
    <name type="scientific">Raphidocelis subcapitata</name>
    <dbReference type="NCBI Taxonomy" id="307507"/>
    <lineage>
        <taxon>Eukaryota</taxon>
        <taxon>Viridiplantae</taxon>
        <taxon>Chlorophyta</taxon>
        <taxon>core chlorophytes</taxon>
        <taxon>Chlorophyceae</taxon>
        <taxon>CS clade</taxon>
        <taxon>Sphaeropleales</taxon>
        <taxon>Selenastraceae</taxon>
        <taxon>Raphidocelis</taxon>
    </lineage>
</organism>
<feature type="transmembrane region" description="Helical" evidence="7">
    <location>
        <begin position="148"/>
        <end position="168"/>
    </location>
</feature>
<keyword evidence="10" id="KW-1185">Reference proteome</keyword>
<evidence type="ECO:0000256" key="5">
    <source>
        <dbReference type="ARBA" id="ARBA00022989"/>
    </source>
</evidence>
<protein>
    <submittedName>
        <fullName evidence="9">Lysine histidine transporter 1-like</fullName>
    </submittedName>
</protein>
<evidence type="ECO:0000256" key="6">
    <source>
        <dbReference type="ARBA" id="ARBA00023136"/>
    </source>
</evidence>
<dbReference type="OrthoDB" id="40134at2759"/>
<evidence type="ECO:0000256" key="1">
    <source>
        <dbReference type="ARBA" id="ARBA00004370"/>
    </source>
</evidence>
<dbReference type="AlphaFoldDB" id="A0A2V0P765"/>